<protein>
    <recommendedName>
        <fullName evidence="4">DUF3923 family protein</fullName>
    </recommendedName>
</protein>
<keyword evidence="1" id="KW-1133">Transmembrane helix</keyword>
<keyword evidence="3" id="KW-1185">Reference proteome</keyword>
<accession>A0ABW4BDM4</accession>
<comment type="caution">
    <text evidence="2">The sequence shown here is derived from an EMBL/GenBank/DDBJ whole genome shotgun (WGS) entry which is preliminary data.</text>
</comment>
<reference evidence="3" key="1">
    <citation type="journal article" date="2019" name="Int. J. Syst. Evol. Microbiol.">
        <title>The Global Catalogue of Microorganisms (GCM) 10K type strain sequencing project: providing services to taxonomists for standard genome sequencing and annotation.</title>
        <authorList>
            <consortium name="The Broad Institute Genomics Platform"/>
            <consortium name="The Broad Institute Genome Sequencing Center for Infectious Disease"/>
            <person name="Wu L."/>
            <person name="Ma J."/>
        </authorList>
    </citation>
    <scope>NUCLEOTIDE SEQUENCE [LARGE SCALE GENOMIC DNA]</scope>
    <source>
        <strain evidence="3">CCM 9110</strain>
    </source>
</reference>
<gene>
    <name evidence="2" type="ORF">ACFQ41_02445</name>
</gene>
<sequence>MRKFWLAVVGFWLLSIVYFIVYVNDPALRLAVDQSSTLSIIHGVMDILLIGGGFALIAGLLHKIFHRQ</sequence>
<feature type="transmembrane region" description="Helical" evidence="1">
    <location>
        <begin position="43"/>
        <end position="61"/>
    </location>
</feature>
<dbReference type="EMBL" id="JBHTOA010000016">
    <property type="protein sequence ID" value="MFD1398163.1"/>
    <property type="molecule type" value="Genomic_DNA"/>
</dbReference>
<dbReference type="Proteomes" id="UP001597199">
    <property type="component" value="Unassembled WGS sequence"/>
</dbReference>
<proteinExistence type="predicted"/>
<evidence type="ECO:0000256" key="1">
    <source>
        <dbReference type="SAM" id="Phobius"/>
    </source>
</evidence>
<keyword evidence="1" id="KW-0812">Transmembrane</keyword>
<name>A0ABW4BDM4_9LACO</name>
<dbReference type="RefSeq" id="WP_204117960.1">
    <property type="nucleotide sequence ID" value="NZ_BOLV01000001.1"/>
</dbReference>
<keyword evidence="1" id="KW-0472">Membrane</keyword>
<organism evidence="2 3">
    <name type="scientific">Lacticaseibacillus suilingensis</name>
    <dbReference type="NCBI Taxonomy" id="2799577"/>
    <lineage>
        <taxon>Bacteria</taxon>
        <taxon>Bacillati</taxon>
        <taxon>Bacillota</taxon>
        <taxon>Bacilli</taxon>
        <taxon>Lactobacillales</taxon>
        <taxon>Lactobacillaceae</taxon>
        <taxon>Lacticaseibacillus</taxon>
    </lineage>
</organism>
<evidence type="ECO:0008006" key="4">
    <source>
        <dbReference type="Google" id="ProtNLM"/>
    </source>
</evidence>
<evidence type="ECO:0000313" key="3">
    <source>
        <dbReference type="Proteomes" id="UP001597199"/>
    </source>
</evidence>
<evidence type="ECO:0000313" key="2">
    <source>
        <dbReference type="EMBL" id="MFD1398163.1"/>
    </source>
</evidence>